<accession>A0A4Q0NY85</accession>
<dbReference type="RefSeq" id="WP_128760300.1">
    <property type="nucleotide sequence ID" value="NZ_QOVI01000002.1"/>
</dbReference>
<dbReference type="PANTHER" id="PTHR33608">
    <property type="entry name" value="BLL2464 PROTEIN"/>
    <property type="match status" value="1"/>
</dbReference>
<dbReference type="PANTHER" id="PTHR33608:SF7">
    <property type="entry name" value="DUF58 DOMAIN-CONTAINING PROTEIN"/>
    <property type="match status" value="1"/>
</dbReference>
<dbReference type="Gene3D" id="3.40.50.410">
    <property type="entry name" value="von Willebrand factor, type A domain"/>
    <property type="match status" value="1"/>
</dbReference>
<dbReference type="Pfam" id="PF01882">
    <property type="entry name" value="DUF58"/>
    <property type="match status" value="1"/>
</dbReference>
<dbReference type="Proteomes" id="UP000289821">
    <property type="component" value="Unassembled WGS sequence"/>
</dbReference>
<dbReference type="InterPro" id="IPR002881">
    <property type="entry name" value="DUF58"/>
</dbReference>
<evidence type="ECO:0000313" key="2">
    <source>
        <dbReference type="EMBL" id="RXG16629.1"/>
    </source>
</evidence>
<reference evidence="2 3" key="1">
    <citation type="submission" date="2018-07" db="EMBL/GenBank/DDBJ databases">
        <title>Leeuwenhoekiella genomics.</title>
        <authorList>
            <person name="Tahon G."/>
            <person name="Willems A."/>
        </authorList>
    </citation>
    <scope>NUCLEOTIDE SEQUENCE [LARGE SCALE GENOMIC DNA]</scope>
    <source>
        <strain evidence="2 3">R-50232</strain>
    </source>
</reference>
<name>A0A4Q0NY85_9FLAO</name>
<comment type="caution">
    <text evidence="2">The sequence shown here is derived from an EMBL/GenBank/DDBJ whole genome shotgun (WGS) entry which is preliminary data.</text>
</comment>
<dbReference type="InterPro" id="IPR036465">
    <property type="entry name" value="vWFA_dom_sf"/>
</dbReference>
<protein>
    <recommendedName>
        <fullName evidence="1">DUF58 domain-containing protein</fullName>
    </recommendedName>
</protein>
<evidence type="ECO:0000259" key="1">
    <source>
        <dbReference type="Pfam" id="PF01882"/>
    </source>
</evidence>
<gene>
    <name evidence="2" type="ORF">DSM04_102210</name>
</gene>
<feature type="domain" description="DUF58" evidence="1">
    <location>
        <begin position="49"/>
        <end position="255"/>
    </location>
</feature>
<dbReference type="EMBL" id="QOVI01000002">
    <property type="protein sequence ID" value="RXG16629.1"/>
    <property type="molecule type" value="Genomic_DNA"/>
</dbReference>
<dbReference type="AlphaFoldDB" id="A0A4Q0NY85"/>
<evidence type="ECO:0000313" key="3">
    <source>
        <dbReference type="Proteomes" id="UP000289821"/>
    </source>
</evidence>
<sequence length="298" mass="33905">MQTNYQELLKPEILHEVSGLSLLARVVVDGYLQGLNHSKSLGSGMEFSQYRGYEPGDDLRLLDWKMLARSGRYYIKQSEIESQVSVKFILDASNSMLHQEGDLTKMDYARVLVASLSYLAHKQGDEVGLFALSENNLTTIYPKASVQHFNRLLQELIRIETIGKWPPHAITNERLHERGRKELIFFITDMYEYGDELSAFTKALKTSRNEVAVLQILGKGELNFEYSGTVTFEDLETGTKLKVAAKEARTHYLENLTNKLKKTEEVLLNQGISHQVFTMGEPLGATLNLFLKKRINLV</sequence>
<dbReference type="OrthoDB" id="9776116at2"/>
<proteinExistence type="predicted"/>
<dbReference type="SUPFAM" id="SSF53300">
    <property type="entry name" value="vWA-like"/>
    <property type="match status" value="1"/>
</dbReference>
<organism evidence="2 3">
    <name type="scientific">Leeuwenhoekiella aestuarii</name>
    <dbReference type="NCBI Taxonomy" id="2249426"/>
    <lineage>
        <taxon>Bacteria</taxon>
        <taxon>Pseudomonadati</taxon>
        <taxon>Bacteroidota</taxon>
        <taxon>Flavobacteriia</taxon>
        <taxon>Flavobacteriales</taxon>
        <taxon>Flavobacteriaceae</taxon>
        <taxon>Leeuwenhoekiella</taxon>
    </lineage>
</organism>
<keyword evidence="3" id="KW-1185">Reference proteome</keyword>